<evidence type="ECO:0000313" key="2">
    <source>
        <dbReference type="Proteomes" id="UP000502996"/>
    </source>
</evidence>
<dbReference type="AlphaFoldDB" id="A0A6G6W9L4"/>
<protein>
    <submittedName>
        <fullName evidence="1">Uncharacterized protein</fullName>
    </submittedName>
</protein>
<name>A0A6G6W9L4_9ACTN</name>
<reference evidence="1 2" key="1">
    <citation type="submission" date="2020-02" db="EMBL/GenBank/DDBJ databases">
        <title>Full genome sequence of Nocardioides sp. R-3366.</title>
        <authorList>
            <person name="Im W.-T."/>
        </authorList>
    </citation>
    <scope>NUCLEOTIDE SEQUENCE [LARGE SCALE GENOMIC DNA]</scope>
    <source>
        <strain evidence="1 2">R-3366</strain>
    </source>
</reference>
<gene>
    <name evidence="1" type="ORF">G5V58_03980</name>
</gene>
<dbReference type="RefSeq" id="WP_165228959.1">
    <property type="nucleotide sequence ID" value="NZ_CP049257.1"/>
</dbReference>
<dbReference type="Proteomes" id="UP000502996">
    <property type="component" value="Chromosome"/>
</dbReference>
<sequence>MFGEVPEGYALVDMPSWAWGGKPQGLFADAGVRCIATDDPGRWLVQTNERYRRQRPDLVQHRELAGPGARRPDFSYLSSRPHFAAHESSAWALEELAAREERVSRTGNPVHAFEAMRLRLLLAEPAALAGQAEHEFTELLQVPLQDQPETKVFADAGAHVFERSASLVWRQKLPLILCQIWQDPLLQVGDIAHVGAAQARNELTFQSAHALADGVYLMDAYIGPLLAALSPSVWAFNVPRMFGSLMFSLGQPVAGGSSGAEEMLHHIGVPGRDSAMPVARLTPTASATASRWWADALNSMFAVTSDFSVFTDAAGVYLPRRHMTTILTVEQLFRRTTSALISERDTNARRVLMFTALDTVERLTTVQLENLTDFEHARAALEAISESLSQEAAEVLVPGAARAVQALEAVQDGFFLRRSLGTVDVELQVGTGVQSMTPRRAAALYLKALRDATHGHGARRGNSEDRTDALLAQHDGVLPHDLGLLAYLYLLEILVRPDRLREVLRAGCRRPRQSREGNIDPDRGR</sequence>
<organism evidence="1 2">
    <name type="scientific">Nocardioides anomalus</name>
    <dbReference type="NCBI Taxonomy" id="2712223"/>
    <lineage>
        <taxon>Bacteria</taxon>
        <taxon>Bacillati</taxon>
        <taxon>Actinomycetota</taxon>
        <taxon>Actinomycetes</taxon>
        <taxon>Propionibacteriales</taxon>
        <taxon>Nocardioidaceae</taxon>
        <taxon>Nocardioides</taxon>
    </lineage>
</organism>
<keyword evidence="2" id="KW-1185">Reference proteome</keyword>
<dbReference type="EMBL" id="CP049257">
    <property type="protein sequence ID" value="QIG42041.1"/>
    <property type="molecule type" value="Genomic_DNA"/>
</dbReference>
<dbReference type="KEGG" id="nano:G5V58_03980"/>
<evidence type="ECO:0000313" key="1">
    <source>
        <dbReference type="EMBL" id="QIG42041.1"/>
    </source>
</evidence>
<accession>A0A6G6W9L4</accession>
<proteinExistence type="predicted"/>